<gene>
    <name evidence="1" type="ORF">M595_0993</name>
</gene>
<proteinExistence type="predicted"/>
<comment type="caution">
    <text evidence="1">The sequence shown here is derived from an EMBL/GenBank/DDBJ whole genome shotgun (WGS) entry which is preliminary data.</text>
</comment>
<dbReference type="OrthoDB" id="573948at2"/>
<name>U7QLZ2_9CYAN</name>
<protein>
    <submittedName>
        <fullName evidence="1">Uncharacterized protein</fullName>
    </submittedName>
</protein>
<dbReference type="Proteomes" id="UP000017127">
    <property type="component" value="Unassembled WGS sequence"/>
</dbReference>
<reference evidence="1 2" key="1">
    <citation type="journal article" date="2013" name="Front. Microbiol.">
        <title>Comparative genomic analyses of the cyanobacterium, Lyngbya aestuarii BL J, a powerful hydrogen producer.</title>
        <authorList>
            <person name="Kothari A."/>
            <person name="Vaughn M."/>
            <person name="Garcia-Pichel F."/>
        </authorList>
    </citation>
    <scope>NUCLEOTIDE SEQUENCE [LARGE SCALE GENOMIC DNA]</scope>
    <source>
        <strain evidence="1 2">BL J</strain>
    </source>
</reference>
<evidence type="ECO:0000313" key="2">
    <source>
        <dbReference type="Proteomes" id="UP000017127"/>
    </source>
</evidence>
<organism evidence="1 2">
    <name type="scientific">Lyngbya aestuarii BL J</name>
    <dbReference type="NCBI Taxonomy" id="1348334"/>
    <lineage>
        <taxon>Bacteria</taxon>
        <taxon>Bacillati</taxon>
        <taxon>Cyanobacteriota</taxon>
        <taxon>Cyanophyceae</taxon>
        <taxon>Oscillatoriophycideae</taxon>
        <taxon>Oscillatoriales</taxon>
        <taxon>Microcoleaceae</taxon>
        <taxon>Lyngbya</taxon>
    </lineage>
</organism>
<dbReference type="EMBL" id="AUZM01000006">
    <property type="protein sequence ID" value="ERT08979.1"/>
    <property type="molecule type" value="Genomic_DNA"/>
</dbReference>
<dbReference type="AlphaFoldDB" id="U7QLZ2"/>
<sequence length="78" mass="8936">MQININLDEEMARKLAYIQQQTEQDVLEVIQSSIEIHYQQLQQQADPLAKLKQSPFIGCFQAEPDLAEKSEAILSSME</sequence>
<accession>U7QLZ2</accession>
<keyword evidence="2" id="KW-1185">Reference proteome</keyword>
<dbReference type="RefSeq" id="WP_023064812.1">
    <property type="nucleotide sequence ID" value="NZ_AUZM01000006.1"/>
</dbReference>
<evidence type="ECO:0000313" key="1">
    <source>
        <dbReference type="EMBL" id="ERT08979.1"/>
    </source>
</evidence>